<evidence type="ECO:0000313" key="5">
    <source>
        <dbReference type="Proteomes" id="UP000241890"/>
    </source>
</evidence>
<dbReference type="Proteomes" id="UP000241890">
    <property type="component" value="Unassembled WGS sequence"/>
</dbReference>
<reference evidence="4 5" key="1">
    <citation type="submission" date="2017-12" db="EMBL/GenBank/DDBJ databases">
        <title>Sequencing, de novo assembly and annotation of complete genome of a new Thraustochytrid species, strain FCC1311.</title>
        <authorList>
            <person name="Sedici K."/>
            <person name="Godart F."/>
            <person name="Aiese Cigliano R."/>
            <person name="Sanseverino W."/>
            <person name="Barakat M."/>
            <person name="Ortet P."/>
            <person name="Marechal E."/>
            <person name="Cagnac O."/>
            <person name="Amato A."/>
        </authorList>
    </citation>
    <scope>NUCLEOTIDE SEQUENCE [LARGE SCALE GENOMIC DNA]</scope>
</reference>
<feature type="domain" description="CRAL-TRIO" evidence="3">
    <location>
        <begin position="272"/>
        <end position="445"/>
    </location>
</feature>
<dbReference type="AlphaFoldDB" id="A0A2R5GKC2"/>
<evidence type="ECO:0000313" key="4">
    <source>
        <dbReference type="EMBL" id="GBG28314.1"/>
    </source>
</evidence>
<dbReference type="EMBL" id="BEYU01000040">
    <property type="protein sequence ID" value="GBG28314.1"/>
    <property type="molecule type" value="Genomic_DNA"/>
</dbReference>
<dbReference type="PANTHER" id="PTHR23324:SF83">
    <property type="entry name" value="SEC14-LIKE PROTEIN 2"/>
    <property type="match status" value="1"/>
</dbReference>
<organism evidence="4 5">
    <name type="scientific">Hondaea fermentalgiana</name>
    <dbReference type="NCBI Taxonomy" id="2315210"/>
    <lineage>
        <taxon>Eukaryota</taxon>
        <taxon>Sar</taxon>
        <taxon>Stramenopiles</taxon>
        <taxon>Bigyra</taxon>
        <taxon>Labyrinthulomycetes</taxon>
        <taxon>Thraustochytrida</taxon>
        <taxon>Thraustochytriidae</taxon>
        <taxon>Hondaea</taxon>
    </lineage>
</organism>
<dbReference type="OrthoDB" id="1434354at2759"/>
<evidence type="ECO:0000256" key="2">
    <source>
        <dbReference type="SAM" id="MobiDB-lite"/>
    </source>
</evidence>
<dbReference type="PROSITE" id="PS50191">
    <property type="entry name" value="CRAL_TRIO"/>
    <property type="match status" value="1"/>
</dbReference>
<dbReference type="SUPFAM" id="SSF52087">
    <property type="entry name" value="CRAL/TRIO domain"/>
    <property type="match status" value="1"/>
</dbReference>
<dbReference type="Pfam" id="PF00650">
    <property type="entry name" value="CRAL_TRIO"/>
    <property type="match status" value="1"/>
</dbReference>
<keyword evidence="1" id="KW-0175">Coiled coil</keyword>
<dbReference type="SMART" id="SM00516">
    <property type="entry name" value="SEC14"/>
    <property type="match status" value="1"/>
</dbReference>
<evidence type="ECO:0000256" key="1">
    <source>
        <dbReference type="SAM" id="Coils"/>
    </source>
</evidence>
<dbReference type="InterPro" id="IPR051064">
    <property type="entry name" value="SEC14/CRAL-TRIO_domain"/>
</dbReference>
<dbReference type="CDD" id="cd00170">
    <property type="entry name" value="SEC14"/>
    <property type="match status" value="1"/>
</dbReference>
<protein>
    <submittedName>
        <fullName evidence="4">SEC14-like protein 2</fullName>
    </submittedName>
</protein>
<evidence type="ECO:0000259" key="3">
    <source>
        <dbReference type="PROSITE" id="PS50191"/>
    </source>
</evidence>
<feature type="compositionally biased region" description="Polar residues" evidence="2">
    <location>
        <begin position="1"/>
        <end position="10"/>
    </location>
</feature>
<dbReference type="SUPFAM" id="SSF46938">
    <property type="entry name" value="CRAL/TRIO N-terminal domain"/>
    <property type="match status" value="1"/>
</dbReference>
<sequence>MALLDTTGSVEQHVGARKDDDDDGNDEERDKLKSREDVVIREAEERIADLEHEMLEAVRELRLRAGGRYERAMNRALLALCGLILSLELVVNQIQNDTHRMVSGSLVCAAMLGYVIAGSWTEDGSIDKEGGGGEEEAFMARVRAAGQRRRTLKAELGKTGAPWTRAPQMRSIREEESIGEESETTGSVQMPSTVDGWVIKSEAELASVEELRERLADLEDECTSRPLDLSDCVLIRFVRARKSLDESEAMFRAAAQWRRETRPELLLTDYAPSRAFRRWVPGGFCYSDREGTPLFIDRIGRLDVPTCMKHMRDEEYLDFAAVKEEIIEQKCIESQRRIGRPQYQVVVISDVKMLSMRHWHTRGIRVLKAAVSIDDTYYPERLKVAYIINAPKIFSFIWKVVKTFLDVNTRAKIQIFSNTPTEELLRCIPPEHLPKCYGGDLVVDGDPECKSILGIGGIIPDDYDASEDHEIGEGHFLRSAALPTTLAAQ</sequence>
<feature type="coiled-coil region" evidence="1">
    <location>
        <begin position="33"/>
        <end position="60"/>
    </location>
</feature>
<gene>
    <name evidence="4" type="ORF">FCC1311_045372</name>
</gene>
<proteinExistence type="predicted"/>
<name>A0A2R5GKC2_9STRA</name>
<dbReference type="InterPro" id="IPR001251">
    <property type="entry name" value="CRAL-TRIO_dom"/>
</dbReference>
<feature type="region of interest" description="Disordered" evidence="2">
    <location>
        <begin position="1"/>
        <end position="33"/>
    </location>
</feature>
<comment type="caution">
    <text evidence="4">The sequence shown here is derived from an EMBL/GenBank/DDBJ whole genome shotgun (WGS) entry which is preliminary data.</text>
</comment>
<dbReference type="InterPro" id="IPR036273">
    <property type="entry name" value="CRAL/TRIO_N_dom_sf"/>
</dbReference>
<dbReference type="Gene3D" id="3.40.525.10">
    <property type="entry name" value="CRAL-TRIO lipid binding domain"/>
    <property type="match status" value="1"/>
</dbReference>
<accession>A0A2R5GKC2</accession>
<dbReference type="PANTHER" id="PTHR23324">
    <property type="entry name" value="SEC14 RELATED PROTEIN"/>
    <property type="match status" value="1"/>
</dbReference>
<dbReference type="InterPro" id="IPR036865">
    <property type="entry name" value="CRAL-TRIO_dom_sf"/>
</dbReference>
<dbReference type="InParanoid" id="A0A2R5GKC2"/>
<dbReference type="GO" id="GO:0005737">
    <property type="term" value="C:cytoplasm"/>
    <property type="evidence" value="ECO:0007669"/>
    <property type="project" value="TreeGrafter"/>
</dbReference>
<keyword evidence="5" id="KW-1185">Reference proteome</keyword>